<dbReference type="RefSeq" id="WP_283230668.1">
    <property type="nucleotide sequence ID" value="NZ_JASGBQ010000009.1"/>
</dbReference>
<dbReference type="SUPFAM" id="SSF55874">
    <property type="entry name" value="ATPase domain of HSP90 chaperone/DNA topoisomerase II/histidine kinase"/>
    <property type="match status" value="1"/>
</dbReference>
<evidence type="ECO:0000313" key="18">
    <source>
        <dbReference type="EMBL" id="MDI9242219.1"/>
    </source>
</evidence>
<dbReference type="PANTHER" id="PTHR45528:SF1">
    <property type="entry name" value="SENSOR HISTIDINE KINASE CPXA"/>
    <property type="match status" value="1"/>
</dbReference>
<keyword evidence="14" id="KW-0175">Coiled coil</keyword>
<dbReference type="GO" id="GO:0005886">
    <property type="term" value="C:plasma membrane"/>
    <property type="evidence" value="ECO:0007669"/>
    <property type="project" value="UniProtKB-SubCell"/>
</dbReference>
<dbReference type="SUPFAM" id="SSF47384">
    <property type="entry name" value="Homodimeric domain of signal transducing histidine kinase"/>
    <property type="match status" value="1"/>
</dbReference>
<keyword evidence="4" id="KW-1003">Cell membrane</keyword>
<evidence type="ECO:0000256" key="9">
    <source>
        <dbReference type="ARBA" id="ARBA00022777"/>
    </source>
</evidence>
<evidence type="ECO:0000256" key="2">
    <source>
        <dbReference type="ARBA" id="ARBA00004651"/>
    </source>
</evidence>
<evidence type="ECO:0000256" key="12">
    <source>
        <dbReference type="ARBA" id="ARBA00023012"/>
    </source>
</evidence>
<dbReference type="EMBL" id="JASGBQ010000009">
    <property type="protein sequence ID" value="MDI9242219.1"/>
    <property type="molecule type" value="Genomic_DNA"/>
</dbReference>
<keyword evidence="6" id="KW-0808">Transferase</keyword>
<keyword evidence="9 18" id="KW-0418">Kinase</keyword>
<dbReference type="Pfam" id="PF00512">
    <property type="entry name" value="HisKA"/>
    <property type="match status" value="1"/>
</dbReference>
<dbReference type="InterPro" id="IPR036890">
    <property type="entry name" value="HATPase_C_sf"/>
</dbReference>
<evidence type="ECO:0000256" key="11">
    <source>
        <dbReference type="ARBA" id="ARBA00022989"/>
    </source>
</evidence>
<evidence type="ECO:0000256" key="10">
    <source>
        <dbReference type="ARBA" id="ARBA00022840"/>
    </source>
</evidence>
<sequence length="941" mass="106540">MKKRKYTRKKKAGALFLFILFMGIAVSGGLGLYYINNFSNFLFSKTELLQTTKFEDTETLERKILNDAQSIFEYTALSQVFGWSDEENQKTPLYRVNINNTEYDICLKDLSGIYEILWEAQNGVYEEELQQSQLYDGAEEEILEPYDSVQVEVVEEPAAGSTEEAGKKHRENAYLEPFKELAVGTYYSELRWDSMSAAEKEWVIKEYQWDKVVSAEWPKRFTLNNTAEILIYPGQICRVTYDYLQQKAVREDAELPRLCERGQSYLDTYYTLSNRLDEAETNLRYVIYEESSGLYSSNSESITAGDINKLEKYVSYDNNTHRITTNFQKASVENWNLEYLATSLIGVDSGASFSVGLDTRYPVEDEYRWMSESFSQCRPILWLSLLAIIVGGLGGIFTFVYLIASVGHREDYDEIWLDKFDRWPTEPAALLIVGGILGFVYVCGILAKIFARNFFTSNMIYTVMQILSFVVSAIIGLMGFFSLVKRLKAGTLWKNSILRKILIKTGHGFRQLVKGWPATGKVAGVIVLYWIVTIPLCMFITINRFWGSFFLYVTGIIAFVAAQLTAAGIILWAVLGRKRILDGVERISGGDLDYVINDQGLLADDRRLADAINNIGAGLQDAVDTAVRSERMKADLITNVSHDIKTPLTSIINYVDLMKRENIEDETLKRYLEILDQKSQRLKNLTEDLVEASRASSGNISLQLERINFVELVKQACGEFSEKFEERGLIPVTSFPDYSLHVIADGRRVWRILENLFQNTKKYAMPGTRVYISVGEYDGYATFTMKNISESELNITPEELTERFTRGDASRTTEGSGLGLSIAKSLTELQDGIFEIYLNGDLFQVTVQFEVAEDEPEDTGANTGAVIEDGSGADTGPETEALEDGEPEGTGEKESDGRDVETDDDLEFFDMDESEADREEKFLQEAIEELLSSGLLKKKPQ</sequence>
<keyword evidence="8" id="KW-0547">Nucleotide-binding</keyword>
<dbReference type="InterPro" id="IPR036097">
    <property type="entry name" value="HisK_dim/P_sf"/>
</dbReference>
<feature type="compositionally biased region" description="Acidic residues" evidence="15">
    <location>
        <begin position="880"/>
        <end position="889"/>
    </location>
</feature>
<evidence type="ECO:0000256" key="13">
    <source>
        <dbReference type="ARBA" id="ARBA00023136"/>
    </source>
</evidence>
<feature type="transmembrane region" description="Helical" evidence="16">
    <location>
        <begin position="549"/>
        <end position="575"/>
    </location>
</feature>
<comment type="subcellular location">
    <subcellularLocation>
        <location evidence="2">Cell membrane</location>
        <topology evidence="2">Multi-pass membrane protein</topology>
    </subcellularLocation>
</comment>
<dbReference type="InterPro" id="IPR003661">
    <property type="entry name" value="HisK_dim/P_dom"/>
</dbReference>
<feature type="compositionally biased region" description="Acidic residues" evidence="15">
    <location>
        <begin position="901"/>
        <end position="917"/>
    </location>
</feature>
<dbReference type="Pfam" id="PF02518">
    <property type="entry name" value="HATPase_c"/>
    <property type="match status" value="1"/>
</dbReference>
<evidence type="ECO:0000256" key="7">
    <source>
        <dbReference type="ARBA" id="ARBA00022692"/>
    </source>
</evidence>
<evidence type="ECO:0000256" key="1">
    <source>
        <dbReference type="ARBA" id="ARBA00000085"/>
    </source>
</evidence>
<keyword evidence="7 16" id="KW-0812">Transmembrane</keyword>
<protein>
    <recommendedName>
        <fullName evidence="3">histidine kinase</fullName>
        <ecNumber evidence="3">2.7.13.3</ecNumber>
    </recommendedName>
</protein>
<dbReference type="FunFam" id="1.10.287.130:FF:000008">
    <property type="entry name" value="Two-component sensor histidine kinase"/>
    <property type="match status" value="1"/>
</dbReference>
<organism evidence="18 19">
    <name type="scientific">Fusibacillus kribbianus</name>
    <dbReference type="NCBI Taxonomy" id="3044208"/>
    <lineage>
        <taxon>Bacteria</taxon>
        <taxon>Bacillati</taxon>
        <taxon>Bacillota</taxon>
        <taxon>Clostridia</taxon>
        <taxon>Lachnospirales</taxon>
        <taxon>Lachnospiraceae</taxon>
        <taxon>Fusibacillus</taxon>
    </lineage>
</organism>
<feature type="transmembrane region" description="Helical" evidence="16">
    <location>
        <begin position="522"/>
        <end position="543"/>
    </location>
</feature>
<dbReference type="GO" id="GO:0000155">
    <property type="term" value="F:phosphorelay sensor kinase activity"/>
    <property type="evidence" value="ECO:0007669"/>
    <property type="project" value="InterPro"/>
</dbReference>
<feature type="transmembrane region" description="Helical" evidence="16">
    <location>
        <begin position="12"/>
        <end position="35"/>
    </location>
</feature>
<keyword evidence="11 16" id="KW-1133">Transmembrane helix</keyword>
<keyword evidence="13 16" id="KW-0472">Membrane</keyword>
<dbReference type="Proteomes" id="UP001300383">
    <property type="component" value="Unassembled WGS sequence"/>
</dbReference>
<feature type="domain" description="Histidine kinase" evidence="17">
    <location>
        <begin position="639"/>
        <end position="853"/>
    </location>
</feature>
<dbReference type="AlphaFoldDB" id="A0AAP4B9I8"/>
<feature type="transmembrane region" description="Helical" evidence="16">
    <location>
        <begin position="428"/>
        <end position="451"/>
    </location>
</feature>
<feature type="region of interest" description="Disordered" evidence="15">
    <location>
        <begin position="854"/>
        <end position="921"/>
    </location>
</feature>
<dbReference type="Gene3D" id="1.10.287.130">
    <property type="match status" value="1"/>
</dbReference>
<dbReference type="PROSITE" id="PS50109">
    <property type="entry name" value="HIS_KIN"/>
    <property type="match status" value="1"/>
</dbReference>
<evidence type="ECO:0000313" key="19">
    <source>
        <dbReference type="Proteomes" id="UP001300383"/>
    </source>
</evidence>
<evidence type="ECO:0000256" key="14">
    <source>
        <dbReference type="SAM" id="Coils"/>
    </source>
</evidence>
<gene>
    <name evidence="18" type="ORF">QJ036_06965</name>
</gene>
<keyword evidence="12" id="KW-0902">Two-component regulatory system</keyword>
<evidence type="ECO:0000256" key="3">
    <source>
        <dbReference type="ARBA" id="ARBA00012438"/>
    </source>
</evidence>
<dbReference type="PANTHER" id="PTHR45528">
    <property type="entry name" value="SENSOR HISTIDINE KINASE CPXA"/>
    <property type="match status" value="1"/>
</dbReference>
<reference evidence="18 19" key="1">
    <citation type="submission" date="2023-05" db="EMBL/GenBank/DDBJ databases">
        <title>[ruminococcus] sp. nov., isolated from a pig farm feces dump.</title>
        <authorList>
            <person name="Chang Y.-H."/>
        </authorList>
    </citation>
    <scope>NUCLEOTIDE SEQUENCE [LARGE SCALE GENOMIC DNA]</scope>
    <source>
        <strain evidence="18 19">YH-rum2234</strain>
    </source>
</reference>
<feature type="transmembrane region" description="Helical" evidence="16">
    <location>
        <begin position="463"/>
        <end position="484"/>
    </location>
</feature>
<accession>A0AAP4B9I8</accession>
<dbReference type="SMART" id="SM00388">
    <property type="entry name" value="HisKA"/>
    <property type="match status" value="1"/>
</dbReference>
<evidence type="ECO:0000256" key="8">
    <source>
        <dbReference type="ARBA" id="ARBA00022741"/>
    </source>
</evidence>
<keyword evidence="19" id="KW-1185">Reference proteome</keyword>
<comment type="catalytic activity">
    <reaction evidence="1">
        <text>ATP + protein L-histidine = ADP + protein N-phospho-L-histidine.</text>
        <dbReference type="EC" id="2.7.13.3"/>
    </reaction>
</comment>
<evidence type="ECO:0000256" key="16">
    <source>
        <dbReference type="SAM" id="Phobius"/>
    </source>
</evidence>
<dbReference type="InterPro" id="IPR005467">
    <property type="entry name" value="His_kinase_dom"/>
</dbReference>
<evidence type="ECO:0000256" key="6">
    <source>
        <dbReference type="ARBA" id="ARBA00022679"/>
    </source>
</evidence>
<feature type="coiled-coil region" evidence="14">
    <location>
        <begin position="668"/>
        <end position="695"/>
    </location>
</feature>
<dbReference type="SMART" id="SM00387">
    <property type="entry name" value="HATPase_c"/>
    <property type="match status" value="1"/>
</dbReference>
<dbReference type="GO" id="GO:0005524">
    <property type="term" value="F:ATP binding"/>
    <property type="evidence" value="ECO:0007669"/>
    <property type="project" value="UniProtKB-KW"/>
</dbReference>
<dbReference type="EC" id="2.7.13.3" evidence="3"/>
<keyword evidence="5" id="KW-0597">Phosphoprotein</keyword>
<evidence type="ECO:0000259" key="17">
    <source>
        <dbReference type="PROSITE" id="PS50109"/>
    </source>
</evidence>
<comment type="caution">
    <text evidence="18">The sequence shown here is derived from an EMBL/GenBank/DDBJ whole genome shotgun (WGS) entry which is preliminary data.</text>
</comment>
<evidence type="ECO:0000256" key="15">
    <source>
        <dbReference type="SAM" id="MobiDB-lite"/>
    </source>
</evidence>
<dbReference type="InterPro" id="IPR003594">
    <property type="entry name" value="HATPase_dom"/>
</dbReference>
<feature type="transmembrane region" description="Helical" evidence="16">
    <location>
        <begin position="380"/>
        <end position="407"/>
    </location>
</feature>
<evidence type="ECO:0000256" key="4">
    <source>
        <dbReference type="ARBA" id="ARBA00022475"/>
    </source>
</evidence>
<proteinExistence type="predicted"/>
<dbReference type="Gene3D" id="3.30.565.10">
    <property type="entry name" value="Histidine kinase-like ATPase, C-terminal domain"/>
    <property type="match status" value="1"/>
</dbReference>
<dbReference type="CDD" id="cd00082">
    <property type="entry name" value="HisKA"/>
    <property type="match status" value="1"/>
</dbReference>
<evidence type="ECO:0000256" key="5">
    <source>
        <dbReference type="ARBA" id="ARBA00022553"/>
    </source>
</evidence>
<name>A0AAP4B9I8_9FIRM</name>
<dbReference type="InterPro" id="IPR050398">
    <property type="entry name" value="HssS/ArlS-like"/>
</dbReference>
<keyword evidence="10" id="KW-0067">ATP-binding</keyword>
<feature type="compositionally biased region" description="Basic and acidic residues" evidence="15">
    <location>
        <begin position="890"/>
        <end position="900"/>
    </location>
</feature>